<proteinExistence type="predicted"/>
<evidence type="ECO:0000313" key="1">
    <source>
        <dbReference type="EMBL" id="MBJ6800429.1"/>
    </source>
</evidence>
<evidence type="ECO:0008006" key="3">
    <source>
        <dbReference type="Google" id="ProtNLM"/>
    </source>
</evidence>
<dbReference type="InterPro" id="IPR021109">
    <property type="entry name" value="Peptidase_aspartic_dom_sf"/>
</dbReference>
<dbReference type="RefSeq" id="WP_199394938.1">
    <property type="nucleotide sequence ID" value="NZ_JAEMHK010000006.1"/>
</dbReference>
<dbReference type="Proteomes" id="UP000641025">
    <property type="component" value="Unassembled WGS sequence"/>
</dbReference>
<protein>
    <recommendedName>
        <fullName evidence="3">Peptidase A2 domain-containing protein</fullName>
    </recommendedName>
</protein>
<evidence type="ECO:0000313" key="2">
    <source>
        <dbReference type="Proteomes" id="UP000641025"/>
    </source>
</evidence>
<keyword evidence="2" id="KW-1185">Reference proteome</keyword>
<name>A0ABS0YR31_9BACT</name>
<organism evidence="1 2">
    <name type="scientific">Geomonas propionica</name>
    <dbReference type="NCBI Taxonomy" id="2798582"/>
    <lineage>
        <taxon>Bacteria</taxon>
        <taxon>Pseudomonadati</taxon>
        <taxon>Thermodesulfobacteriota</taxon>
        <taxon>Desulfuromonadia</taxon>
        <taxon>Geobacterales</taxon>
        <taxon>Geobacteraceae</taxon>
        <taxon>Geomonas</taxon>
    </lineage>
</organism>
<accession>A0ABS0YR31</accession>
<reference evidence="1 2" key="1">
    <citation type="submission" date="2020-12" db="EMBL/GenBank/DDBJ databases">
        <title>Geomonas sp. Red259, isolated from paddy soil.</title>
        <authorList>
            <person name="Xu Z."/>
            <person name="Zhang Z."/>
            <person name="Masuda Y."/>
            <person name="Itoh H."/>
            <person name="Senoo K."/>
        </authorList>
    </citation>
    <scope>NUCLEOTIDE SEQUENCE [LARGE SCALE GENOMIC DNA]</scope>
    <source>
        <strain evidence="1 2">Red259</strain>
    </source>
</reference>
<dbReference type="Gene3D" id="2.40.70.10">
    <property type="entry name" value="Acid Proteases"/>
    <property type="match status" value="1"/>
</dbReference>
<dbReference type="EMBL" id="JAEMHK010000006">
    <property type="protein sequence ID" value="MBJ6800429.1"/>
    <property type="molecule type" value="Genomic_DNA"/>
</dbReference>
<sequence>MIVTDYPFTEIDGNHYPLLPLIITNPVTGKSHPLYGYIDTGADYCSVTGEVAQIIGIDLKACKGKPQQTASTDAIAYEHPLQVDVIEMTPGTPVLYTTTEPAFIMPGSKIGLLGRKGFLENFVLTIDFRRRVFSLSPSS</sequence>
<comment type="caution">
    <text evidence="1">The sequence shown here is derived from an EMBL/GenBank/DDBJ whole genome shotgun (WGS) entry which is preliminary data.</text>
</comment>
<gene>
    <name evidence="1" type="ORF">JFN90_09810</name>
</gene>